<dbReference type="EMBL" id="CABFNP030000582">
    <property type="protein sequence ID" value="CAI6044621.1"/>
    <property type="molecule type" value="Genomic_DNA"/>
</dbReference>
<gene>
    <name evidence="1" type="ORF">CCHLO57077_00012907</name>
</gene>
<accession>A0AA35LRQ5</accession>
<sequence length="107" mass="12340">MSGRSVHWRFDDDANTAVQRAIGDHLKIKLPTPSEIHKKKVQKMVEWFKYPGMRFTLKKKKKGKRDLNEVDDLGASDFDALYEPEILRCSRPEMTSSSFLTLSPARS</sequence>
<name>A0AA35LRQ5_9HYPO</name>
<organism evidence="1 2">
    <name type="scientific">Clonostachys chloroleuca</name>
    <dbReference type="NCBI Taxonomy" id="1926264"/>
    <lineage>
        <taxon>Eukaryota</taxon>
        <taxon>Fungi</taxon>
        <taxon>Dikarya</taxon>
        <taxon>Ascomycota</taxon>
        <taxon>Pezizomycotina</taxon>
        <taxon>Sordariomycetes</taxon>
        <taxon>Hypocreomycetidae</taxon>
        <taxon>Hypocreales</taxon>
        <taxon>Bionectriaceae</taxon>
        <taxon>Clonostachys</taxon>
    </lineage>
</organism>
<proteinExistence type="predicted"/>
<dbReference type="Proteomes" id="UP001160390">
    <property type="component" value="Unassembled WGS sequence"/>
</dbReference>
<evidence type="ECO:0000313" key="2">
    <source>
        <dbReference type="Proteomes" id="UP001160390"/>
    </source>
</evidence>
<protein>
    <submittedName>
        <fullName evidence="1">Uncharacterized protein</fullName>
    </submittedName>
</protein>
<evidence type="ECO:0000313" key="1">
    <source>
        <dbReference type="EMBL" id="CAI6044621.1"/>
    </source>
</evidence>
<dbReference type="AlphaFoldDB" id="A0AA35LRQ5"/>
<reference evidence="1" key="1">
    <citation type="submission" date="2023-01" db="EMBL/GenBank/DDBJ databases">
        <authorList>
            <person name="Piombo E."/>
        </authorList>
    </citation>
    <scope>NUCLEOTIDE SEQUENCE</scope>
</reference>
<comment type="caution">
    <text evidence="1">The sequence shown here is derived from an EMBL/GenBank/DDBJ whole genome shotgun (WGS) entry which is preliminary data.</text>
</comment>
<keyword evidence="2" id="KW-1185">Reference proteome</keyword>